<protein>
    <submittedName>
        <fullName evidence="1">Uncharacterized protein</fullName>
    </submittedName>
</protein>
<reference evidence="2" key="1">
    <citation type="journal article" date="2019" name="Int. J. Syst. Evol. Microbiol.">
        <title>The Global Catalogue of Microorganisms (GCM) 10K type strain sequencing project: providing services to taxonomists for standard genome sequencing and annotation.</title>
        <authorList>
            <consortium name="The Broad Institute Genomics Platform"/>
            <consortium name="The Broad Institute Genome Sequencing Center for Infectious Disease"/>
            <person name="Wu L."/>
            <person name="Ma J."/>
        </authorList>
    </citation>
    <scope>NUCLEOTIDE SEQUENCE [LARGE SCALE GENOMIC DNA]</scope>
    <source>
        <strain evidence="2">CGMCC 1.12849</strain>
    </source>
</reference>
<proteinExistence type="predicted"/>
<dbReference type="RefSeq" id="WP_346058772.1">
    <property type="nucleotide sequence ID" value="NZ_BAAAVQ010000005.1"/>
</dbReference>
<dbReference type="Proteomes" id="UP001595884">
    <property type="component" value="Unassembled WGS sequence"/>
</dbReference>
<dbReference type="EMBL" id="JBHSHE010000082">
    <property type="protein sequence ID" value="MFC4717762.1"/>
    <property type="molecule type" value="Genomic_DNA"/>
</dbReference>
<accession>A0ABV9MP71</accession>
<keyword evidence="2" id="KW-1185">Reference proteome</keyword>
<evidence type="ECO:0000313" key="1">
    <source>
        <dbReference type="EMBL" id="MFC4717762.1"/>
    </source>
</evidence>
<name>A0ABV9MP71_9MICC</name>
<evidence type="ECO:0000313" key="2">
    <source>
        <dbReference type="Proteomes" id="UP001595884"/>
    </source>
</evidence>
<sequence>MTIKEILEAHVVEVGRNVFTREEWLRCKCGWIGARVLSEGFDWEPVKRDHVAEVLEKHMQEREAQLRQLVRDMTDPGACWFDHHGGCQEHGYLDLKPGELCPHTEAKQLLGDEPNGR</sequence>
<gene>
    <name evidence="1" type="ORF">ACFO7V_16695</name>
</gene>
<comment type="caution">
    <text evidence="1">The sequence shown here is derived from an EMBL/GenBank/DDBJ whole genome shotgun (WGS) entry which is preliminary data.</text>
</comment>
<organism evidence="1 2">
    <name type="scientific">Glutamicibacter bergerei</name>
    <dbReference type="NCBI Taxonomy" id="256702"/>
    <lineage>
        <taxon>Bacteria</taxon>
        <taxon>Bacillati</taxon>
        <taxon>Actinomycetota</taxon>
        <taxon>Actinomycetes</taxon>
        <taxon>Micrococcales</taxon>
        <taxon>Micrococcaceae</taxon>
        <taxon>Glutamicibacter</taxon>
    </lineage>
</organism>